<feature type="compositionally biased region" description="Basic and acidic residues" evidence="1">
    <location>
        <begin position="18"/>
        <end position="36"/>
    </location>
</feature>
<keyword evidence="3" id="KW-1185">Reference proteome</keyword>
<name>A0ABU8S1Z9_9SPHN</name>
<dbReference type="Proteomes" id="UP001361239">
    <property type="component" value="Unassembled WGS sequence"/>
</dbReference>
<reference evidence="2 3" key="1">
    <citation type="submission" date="2024-03" db="EMBL/GenBank/DDBJ databases">
        <authorList>
            <person name="Jo J.-H."/>
        </authorList>
    </citation>
    <scope>NUCLEOTIDE SEQUENCE [LARGE SCALE GENOMIC DNA]</scope>
    <source>
        <strain evidence="2 3">PS1R-30</strain>
    </source>
</reference>
<sequence length="64" mass="6578">MAKARTILQAGKQVAKAVGERVAKGKGLKERPESVLKDPAAQRQGGAKPSSAEAEAAQEPGNPN</sequence>
<evidence type="ECO:0000256" key="1">
    <source>
        <dbReference type="SAM" id="MobiDB-lite"/>
    </source>
</evidence>
<dbReference type="EMBL" id="JBBHJZ010000007">
    <property type="protein sequence ID" value="MEJ5979360.1"/>
    <property type="molecule type" value="Genomic_DNA"/>
</dbReference>
<dbReference type="RefSeq" id="WP_339589298.1">
    <property type="nucleotide sequence ID" value="NZ_JBBHJZ010000007.1"/>
</dbReference>
<evidence type="ECO:0000313" key="2">
    <source>
        <dbReference type="EMBL" id="MEJ5979360.1"/>
    </source>
</evidence>
<proteinExistence type="predicted"/>
<evidence type="ECO:0000313" key="3">
    <source>
        <dbReference type="Proteomes" id="UP001361239"/>
    </source>
</evidence>
<evidence type="ECO:0008006" key="4">
    <source>
        <dbReference type="Google" id="ProtNLM"/>
    </source>
</evidence>
<protein>
    <recommendedName>
        <fullName evidence="4">CsbD family protein</fullName>
    </recommendedName>
</protein>
<accession>A0ABU8S1Z9</accession>
<gene>
    <name evidence="2" type="ORF">WG901_22085</name>
</gene>
<comment type="caution">
    <text evidence="2">The sequence shown here is derived from an EMBL/GenBank/DDBJ whole genome shotgun (WGS) entry which is preliminary data.</text>
</comment>
<organism evidence="2 3">
    <name type="scientific">Novosphingobium anseongense</name>
    <dbReference type="NCBI Taxonomy" id="3133436"/>
    <lineage>
        <taxon>Bacteria</taxon>
        <taxon>Pseudomonadati</taxon>
        <taxon>Pseudomonadota</taxon>
        <taxon>Alphaproteobacteria</taxon>
        <taxon>Sphingomonadales</taxon>
        <taxon>Sphingomonadaceae</taxon>
        <taxon>Novosphingobium</taxon>
    </lineage>
</organism>
<feature type="region of interest" description="Disordered" evidence="1">
    <location>
        <begin position="1"/>
        <end position="64"/>
    </location>
</feature>